<organism evidence="1 2">
    <name type="scientific">Aspergillus novofumigatus (strain IBT 16806)</name>
    <dbReference type="NCBI Taxonomy" id="1392255"/>
    <lineage>
        <taxon>Eukaryota</taxon>
        <taxon>Fungi</taxon>
        <taxon>Dikarya</taxon>
        <taxon>Ascomycota</taxon>
        <taxon>Pezizomycotina</taxon>
        <taxon>Eurotiomycetes</taxon>
        <taxon>Eurotiomycetidae</taxon>
        <taxon>Eurotiales</taxon>
        <taxon>Aspergillaceae</taxon>
        <taxon>Aspergillus</taxon>
        <taxon>Aspergillus subgen. Fumigati</taxon>
    </lineage>
</organism>
<dbReference type="VEuPathDB" id="FungiDB:P174DRAFT_395049"/>
<reference evidence="2" key="1">
    <citation type="journal article" date="2018" name="Proc. Natl. Acad. Sci. U.S.A.">
        <title>Linking secondary metabolites to gene clusters through genome sequencing of six diverse Aspergillus species.</title>
        <authorList>
            <person name="Kaerboelling I."/>
            <person name="Vesth T.C."/>
            <person name="Frisvad J.C."/>
            <person name="Nybo J.L."/>
            <person name="Theobald S."/>
            <person name="Kuo A."/>
            <person name="Bowyer P."/>
            <person name="Matsuda Y."/>
            <person name="Mondo S."/>
            <person name="Lyhne E.K."/>
            <person name="Kogle M.E."/>
            <person name="Clum A."/>
            <person name="Lipzen A."/>
            <person name="Salamov A."/>
            <person name="Ngan C.Y."/>
            <person name="Daum C."/>
            <person name="Chiniquy J."/>
            <person name="Barry K."/>
            <person name="LaButti K."/>
            <person name="Haridas S."/>
            <person name="Simmons B.A."/>
            <person name="Magnuson J.K."/>
            <person name="Mortensen U.H."/>
            <person name="Larsen T.O."/>
            <person name="Grigoriev I.V."/>
            <person name="Baker S.E."/>
            <person name="Andersen M.R."/>
        </authorList>
    </citation>
    <scope>NUCLEOTIDE SEQUENCE [LARGE SCALE GENOMIC DNA]</scope>
    <source>
        <strain evidence="2">IBT 16806</strain>
    </source>
</reference>
<dbReference type="AlphaFoldDB" id="A0A2I1C0C9"/>
<evidence type="ECO:0000313" key="1">
    <source>
        <dbReference type="EMBL" id="PKX91102.1"/>
    </source>
</evidence>
<dbReference type="EMBL" id="MSZS01000007">
    <property type="protein sequence ID" value="PKX91102.1"/>
    <property type="molecule type" value="Genomic_DNA"/>
</dbReference>
<sequence length="220" mass="24754">MKALLPITSAILGTTAVGVYLFRQNLKSRVTIKAQHGHLPRSVSTNITTAPDEVFTEQTVAVYDSASIAVPRGKLPALPTEELLTRLMRRNMSSFTRLPQAYILRTMSTEAEKPSFKAANLERLDFKEGDLVCGAYRVILRTPGKVEFELKPMGVVRGRLVTTITEKDDQMVFMNETLMWKPKGEKGVMPLETAVGKWMHELTAWWMMDSGVKHLMDLKN</sequence>
<gene>
    <name evidence="1" type="ORF">P174DRAFT_395049</name>
</gene>
<name>A0A2I1C0C9_ASPN1</name>
<comment type="caution">
    <text evidence="1">The sequence shown here is derived from an EMBL/GenBank/DDBJ whole genome shotgun (WGS) entry which is preliminary data.</text>
</comment>
<evidence type="ECO:0000313" key="2">
    <source>
        <dbReference type="Proteomes" id="UP000234474"/>
    </source>
</evidence>
<dbReference type="RefSeq" id="XP_024679697.1">
    <property type="nucleotide sequence ID" value="XM_024823660.1"/>
</dbReference>
<proteinExistence type="predicted"/>
<dbReference type="OrthoDB" id="5599753at2759"/>
<dbReference type="OMA" id="AWWLIDS"/>
<keyword evidence="2" id="KW-1185">Reference proteome</keyword>
<accession>A0A2I1C0C9</accession>
<dbReference type="GeneID" id="36530985"/>
<protein>
    <submittedName>
        <fullName evidence="1">Uncharacterized protein</fullName>
    </submittedName>
</protein>
<dbReference type="Proteomes" id="UP000234474">
    <property type="component" value="Unassembled WGS sequence"/>
</dbReference>